<proteinExistence type="predicted"/>
<organism evidence="2 3">
    <name type="scientific">Araneus ventricosus</name>
    <name type="common">Orbweaver spider</name>
    <name type="synonym">Epeira ventricosa</name>
    <dbReference type="NCBI Taxonomy" id="182803"/>
    <lineage>
        <taxon>Eukaryota</taxon>
        <taxon>Metazoa</taxon>
        <taxon>Ecdysozoa</taxon>
        <taxon>Arthropoda</taxon>
        <taxon>Chelicerata</taxon>
        <taxon>Arachnida</taxon>
        <taxon>Araneae</taxon>
        <taxon>Araneomorphae</taxon>
        <taxon>Entelegynae</taxon>
        <taxon>Araneoidea</taxon>
        <taxon>Araneidae</taxon>
        <taxon>Araneus</taxon>
    </lineage>
</organism>
<accession>A0A4Y1ZTV3</accession>
<gene>
    <name evidence="2" type="ORF">AVEN_164475_1</name>
</gene>
<evidence type="ECO:0000256" key="1">
    <source>
        <dbReference type="SAM" id="MobiDB-lite"/>
    </source>
</evidence>
<reference evidence="2 3" key="1">
    <citation type="journal article" date="2019" name="Sci. Rep.">
        <title>Orb-weaving spider Araneus ventricosus genome elucidates the spidroin gene catalogue.</title>
        <authorList>
            <person name="Kono N."/>
            <person name="Nakamura H."/>
            <person name="Ohtoshi R."/>
            <person name="Moran D.A.P."/>
            <person name="Shinohara A."/>
            <person name="Yoshida Y."/>
            <person name="Fujiwara M."/>
            <person name="Mori M."/>
            <person name="Tomita M."/>
            <person name="Arakawa K."/>
        </authorList>
    </citation>
    <scope>NUCLEOTIDE SEQUENCE [LARGE SCALE GENOMIC DNA]</scope>
</reference>
<feature type="region of interest" description="Disordered" evidence="1">
    <location>
        <begin position="47"/>
        <end position="80"/>
    </location>
</feature>
<protein>
    <submittedName>
        <fullName evidence="2">Uncharacterized protein</fullName>
    </submittedName>
</protein>
<comment type="caution">
    <text evidence="2">The sequence shown here is derived from an EMBL/GenBank/DDBJ whole genome shotgun (WGS) entry which is preliminary data.</text>
</comment>
<dbReference type="AlphaFoldDB" id="A0A4Y1ZTV3"/>
<evidence type="ECO:0000313" key="2">
    <source>
        <dbReference type="EMBL" id="GBL67756.1"/>
    </source>
</evidence>
<name>A0A4Y1ZTV3_ARAVE</name>
<dbReference type="EMBL" id="BGPR01228883">
    <property type="protein sequence ID" value="GBL67756.1"/>
    <property type="molecule type" value="Genomic_DNA"/>
</dbReference>
<feature type="compositionally biased region" description="Basic and acidic residues" evidence="1">
    <location>
        <begin position="47"/>
        <end position="57"/>
    </location>
</feature>
<evidence type="ECO:0000313" key="3">
    <source>
        <dbReference type="Proteomes" id="UP000499080"/>
    </source>
</evidence>
<dbReference type="Proteomes" id="UP000499080">
    <property type="component" value="Unassembled WGS sequence"/>
</dbReference>
<sequence length="80" mass="8714">MEANSGPANPTGCKAETRKLEEFKILRTVPRPVAEIKTELGGKHCLDPHQWGDKDGYKGPTHTSGEIKMATKARPTSVGR</sequence>
<keyword evidence="3" id="KW-1185">Reference proteome</keyword>